<feature type="region of interest" description="Disordered" evidence="1">
    <location>
        <begin position="420"/>
        <end position="515"/>
    </location>
</feature>
<reference evidence="3" key="1">
    <citation type="submission" date="2023-06" db="EMBL/GenBank/DDBJ databases">
        <title>Conoideocrella luteorostrata (Hypocreales: Clavicipitaceae), a potential biocontrol fungus for elongate hemlock scale in United States Christmas tree production areas.</title>
        <authorList>
            <person name="Barrett H."/>
            <person name="Lovett B."/>
            <person name="Macias A.M."/>
            <person name="Stajich J.E."/>
            <person name="Kasson M.T."/>
        </authorList>
    </citation>
    <scope>NUCLEOTIDE SEQUENCE</scope>
    <source>
        <strain evidence="3">ARSEF 14590</strain>
    </source>
</reference>
<feature type="compositionally biased region" description="Basic and acidic residues" evidence="1">
    <location>
        <begin position="429"/>
        <end position="477"/>
    </location>
</feature>
<dbReference type="AlphaFoldDB" id="A0AAJ0FU85"/>
<gene>
    <name evidence="3" type="ORF">QQS21_005683</name>
</gene>
<dbReference type="EMBL" id="JASWJB010000097">
    <property type="protein sequence ID" value="KAK2598206.1"/>
    <property type="molecule type" value="Genomic_DNA"/>
</dbReference>
<evidence type="ECO:0000256" key="1">
    <source>
        <dbReference type="SAM" id="MobiDB-lite"/>
    </source>
</evidence>
<evidence type="ECO:0000256" key="2">
    <source>
        <dbReference type="SAM" id="SignalP"/>
    </source>
</evidence>
<evidence type="ECO:0000313" key="4">
    <source>
        <dbReference type="Proteomes" id="UP001251528"/>
    </source>
</evidence>
<evidence type="ECO:0000313" key="3">
    <source>
        <dbReference type="EMBL" id="KAK2598206.1"/>
    </source>
</evidence>
<protein>
    <submittedName>
        <fullName evidence="3">Uncharacterized protein</fullName>
    </submittedName>
</protein>
<accession>A0AAJ0FU85</accession>
<proteinExistence type="predicted"/>
<feature type="chain" id="PRO_5042543513" evidence="2">
    <location>
        <begin position="22"/>
        <end position="663"/>
    </location>
</feature>
<comment type="caution">
    <text evidence="3">The sequence shown here is derived from an EMBL/GenBank/DDBJ whole genome shotgun (WGS) entry which is preliminary data.</text>
</comment>
<dbReference type="InterPro" id="IPR045564">
    <property type="entry name" value="DUF5910"/>
</dbReference>
<feature type="compositionally biased region" description="Basic and acidic residues" evidence="1">
    <location>
        <begin position="486"/>
        <end position="515"/>
    </location>
</feature>
<organism evidence="3 4">
    <name type="scientific">Conoideocrella luteorostrata</name>
    <dbReference type="NCBI Taxonomy" id="1105319"/>
    <lineage>
        <taxon>Eukaryota</taxon>
        <taxon>Fungi</taxon>
        <taxon>Dikarya</taxon>
        <taxon>Ascomycota</taxon>
        <taxon>Pezizomycotina</taxon>
        <taxon>Sordariomycetes</taxon>
        <taxon>Hypocreomycetidae</taxon>
        <taxon>Hypocreales</taxon>
        <taxon>Clavicipitaceae</taxon>
        <taxon>Conoideocrella</taxon>
    </lineage>
</organism>
<name>A0AAJ0FU85_9HYPO</name>
<dbReference type="Proteomes" id="UP001251528">
    <property type="component" value="Unassembled WGS sequence"/>
</dbReference>
<feature type="signal peptide" evidence="2">
    <location>
        <begin position="1"/>
        <end position="21"/>
    </location>
</feature>
<sequence>MAVYNLFLSLIALALVRDGLGFPNGANIQVQPQSLSKPDNPIHLDKRIQEVIIGYRRVDPTQAALYRKERTLTASDGRGGSQIGDGVYTSDKLGSWPGKPGDVNCVILANSDAFDKMPKAWIPRPSWWGGLVKKRADSYIQGLSLDPLKTIRLSVVDTPGKETLQMVIPNDLLNSKDGGLDIVVNCEDKDKKLDLPTHDVDYSTWANVVGEKYAPAEVEVQKLKEKGGQVLKDSEAAHSEAKKALSANDLEAANSKARAAVGSLKDVVEQTVAHTVKNKEWMSTDQIKETYKLYAQARTTLTVTGLMVNEKLVEGYKSEFDRFVQTVAGTDRNEVVTNAEKLAFKIKQVVEKVQKELSDKQAMKSSQSPSISIAMKGLDSRDSQLPTELEKGALDLEISAMEKSVAKIVEVGKQVDNQVEKLRNGAKLDTGDKDPKDKDKSEDGDKDESKGGDKDKGKDADKEKGKDDKDKGKDGGDKNNSLKPSEGQRKSKEGPKAVEEKAAKERQQVASDLEKNNSNSWVGTALAGLGAAVLTLLGAGALTAAASGGVSAGGTFTAGGIAVMAAPQAIHVAESEVAALVDKTIEEVTVEAMLRAAPRPPSKLPSNVQIPVLAQKRDKAQTPELKRWKAAALSAVVQQVVKESLDEALKQALQETGIKGGRQ</sequence>
<keyword evidence="4" id="KW-1185">Reference proteome</keyword>
<dbReference type="Pfam" id="PF19287">
    <property type="entry name" value="DUF5910"/>
    <property type="match status" value="1"/>
</dbReference>
<keyword evidence="2" id="KW-0732">Signal</keyword>